<evidence type="ECO:0000313" key="4">
    <source>
        <dbReference type="Proteomes" id="UP000622430"/>
    </source>
</evidence>
<keyword evidence="1" id="KW-0175">Coiled coil</keyword>
<dbReference type="Proteomes" id="UP000622430">
    <property type="component" value="Segment"/>
</dbReference>
<dbReference type="SUPFAM" id="SSF53955">
    <property type="entry name" value="Lysozyme-like"/>
    <property type="match status" value="1"/>
</dbReference>
<accession>A0A889IQ44</accession>
<dbReference type="PANTHER" id="PTHR37423:SF2">
    <property type="entry name" value="MEMBRANE-BOUND LYTIC MUREIN TRANSGLYCOSYLASE C"/>
    <property type="match status" value="1"/>
</dbReference>
<dbReference type="PANTHER" id="PTHR37423">
    <property type="entry name" value="SOLUBLE LYTIC MUREIN TRANSGLYCOSYLASE-RELATED"/>
    <property type="match status" value="1"/>
</dbReference>
<name>A0A889IQ44_9CAUD</name>
<feature type="coiled-coil region" evidence="1">
    <location>
        <begin position="9"/>
        <end position="36"/>
    </location>
</feature>
<reference evidence="3" key="1">
    <citation type="submission" date="2021-01" db="EMBL/GenBank/DDBJ databases">
        <authorList>
            <person name="Rakov C."/>
            <person name="Alkalay-Oren S."/>
            <person name="Coppenhagen-Glazer S."/>
            <person name="Hazan R."/>
        </authorList>
    </citation>
    <scope>NUCLEOTIDE SEQUENCE</scope>
</reference>
<organism evidence="3 4">
    <name type="scientific">Burkholderia phage BCSR52</name>
    <dbReference type="NCBI Taxonomy" id="2805748"/>
    <lineage>
        <taxon>Viruses</taxon>
        <taxon>Duplodnaviria</taxon>
        <taxon>Heunggongvirae</taxon>
        <taxon>Uroviricota</taxon>
        <taxon>Caudoviricetes</taxon>
        <taxon>Lindbergviridae</taxon>
        <taxon>Irusalimvirus</taxon>
        <taxon>Irusalimvirus BCSR52</taxon>
    </lineage>
</organism>
<proteinExistence type="predicted"/>
<dbReference type="EMBL" id="MW460246">
    <property type="protein sequence ID" value="QRE00391.1"/>
    <property type="molecule type" value="Genomic_DNA"/>
</dbReference>
<evidence type="ECO:0000313" key="3">
    <source>
        <dbReference type="EMBL" id="QRE00391.1"/>
    </source>
</evidence>
<sequence length="708" mass="76446">MADEIDKFVLQYQVELKDSISRLEKLNEKMNEVEKKGSDSQSGVSKWTKQFQKVKGEIVGASSSLEGFAGAVGKMPIKFLGVAAAVAAVGAAIKIASAAAEEFREQRETGNKVGLGELNVERLQRRFSRASGGRVGAAETRGNVEQIANFQESAFTDVTGTGRENIILRKLGLKAGRDIDKFIEDIQTKFAGMTEEQARAYGDLLGLSRNFTDSLRAAGKSQEDLGKMTEAEAQRTVKASQATRELDQAMSSIGESFRKMKHEVGDLLLPVLSKGAEGFAKISEGIEKGVNGLTSWLPAAFRVAGKQVEAAYNVVSGKDTLEHATKEVNDAAKEESDKMNNKVSEETLKAAKEQNNSTRQMNMQLKRDINLFSGAVHTFANAIDQQQAWAAWAGEIGRAAGLGTPENIAAPGGTSAAMPAGKTSEFDHIFKEAAEKYGRGMFDAADLKAQAIIESRLNPNAKSPSGAVGIMQLMKGTAADLGVTDRKDPRQSIMGGARYLAQMFDKAGGNKELAYQLYNRGPNSTAAQRNNSETQSYYSKIQAARGSSDIRYGGQSKNRLRRSMAESEIASQLGFDTKQLQRGEVSRGDVEWRIQQLQAKGQNEITRLKNFIQYNALATPMQKQQAQNQLKAQEVGLKSLAQYGPTIAGYSREGGREVTIGELKVEVAVGGTNASAQDIGTAVGQGVSEHLKSEGGQVVNDRSFPLKN</sequence>
<dbReference type="InterPro" id="IPR023346">
    <property type="entry name" value="Lysozyme-like_dom_sf"/>
</dbReference>
<dbReference type="Pfam" id="PF01464">
    <property type="entry name" value="SLT"/>
    <property type="match status" value="1"/>
</dbReference>
<feature type="domain" description="Transglycosylase SLT" evidence="2">
    <location>
        <begin position="442"/>
        <end position="537"/>
    </location>
</feature>
<dbReference type="Gene3D" id="1.10.530.10">
    <property type="match status" value="1"/>
</dbReference>
<keyword evidence="4" id="KW-1185">Reference proteome</keyword>
<evidence type="ECO:0000256" key="1">
    <source>
        <dbReference type="SAM" id="Coils"/>
    </source>
</evidence>
<evidence type="ECO:0000259" key="2">
    <source>
        <dbReference type="Pfam" id="PF01464"/>
    </source>
</evidence>
<feature type="coiled-coil region" evidence="1">
    <location>
        <begin position="329"/>
        <end position="368"/>
    </location>
</feature>
<protein>
    <submittedName>
        <fullName evidence="3">Internal (Core) protein</fullName>
    </submittedName>
</protein>
<dbReference type="InterPro" id="IPR008258">
    <property type="entry name" value="Transglycosylase_SLT_dom_1"/>
</dbReference>